<protein>
    <recommendedName>
        <fullName evidence="3">Secreted protein</fullName>
    </recommendedName>
</protein>
<reference evidence="1" key="2">
    <citation type="submission" date="2022-01" db="EMBL/GenBank/DDBJ databases">
        <authorList>
            <person name="Yamashiro T."/>
            <person name="Shiraishi A."/>
            <person name="Satake H."/>
            <person name="Nakayama K."/>
        </authorList>
    </citation>
    <scope>NUCLEOTIDE SEQUENCE</scope>
</reference>
<name>A0ABQ5EM11_9ASTR</name>
<proteinExistence type="predicted"/>
<sequence>MSHNVVLCLSCPHLHTYASNAATSDANLAQAFTSQCHVTQGHPDWNRETNSDSTSYYVKMALCASSR</sequence>
<reference evidence="1" key="1">
    <citation type="journal article" date="2022" name="Int. J. Mol. Sci.">
        <title>Draft Genome of Tanacetum Coccineum: Genomic Comparison of Closely Related Tanacetum-Family Plants.</title>
        <authorList>
            <person name="Yamashiro T."/>
            <person name="Shiraishi A."/>
            <person name="Nakayama K."/>
            <person name="Satake H."/>
        </authorList>
    </citation>
    <scope>NUCLEOTIDE SEQUENCE</scope>
</reference>
<evidence type="ECO:0008006" key="3">
    <source>
        <dbReference type="Google" id="ProtNLM"/>
    </source>
</evidence>
<evidence type="ECO:0000313" key="1">
    <source>
        <dbReference type="EMBL" id="GJT51966.1"/>
    </source>
</evidence>
<dbReference type="Proteomes" id="UP001151760">
    <property type="component" value="Unassembled WGS sequence"/>
</dbReference>
<evidence type="ECO:0000313" key="2">
    <source>
        <dbReference type="Proteomes" id="UP001151760"/>
    </source>
</evidence>
<comment type="caution">
    <text evidence="1">The sequence shown here is derived from an EMBL/GenBank/DDBJ whole genome shotgun (WGS) entry which is preliminary data.</text>
</comment>
<keyword evidence="2" id="KW-1185">Reference proteome</keyword>
<gene>
    <name evidence="1" type="ORF">Tco_0978123</name>
</gene>
<accession>A0ABQ5EM11</accession>
<organism evidence="1 2">
    <name type="scientific">Tanacetum coccineum</name>
    <dbReference type="NCBI Taxonomy" id="301880"/>
    <lineage>
        <taxon>Eukaryota</taxon>
        <taxon>Viridiplantae</taxon>
        <taxon>Streptophyta</taxon>
        <taxon>Embryophyta</taxon>
        <taxon>Tracheophyta</taxon>
        <taxon>Spermatophyta</taxon>
        <taxon>Magnoliopsida</taxon>
        <taxon>eudicotyledons</taxon>
        <taxon>Gunneridae</taxon>
        <taxon>Pentapetalae</taxon>
        <taxon>asterids</taxon>
        <taxon>campanulids</taxon>
        <taxon>Asterales</taxon>
        <taxon>Asteraceae</taxon>
        <taxon>Asteroideae</taxon>
        <taxon>Anthemideae</taxon>
        <taxon>Anthemidinae</taxon>
        <taxon>Tanacetum</taxon>
    </lineage>
</organism>
<dbReference type="EMBL" id="BQNB010016451">
    <property type="protein sequence ID" value="GJT51966.1"/>
    <property type="molecule type" value="Genomic_DNA"/>
</dbReference>